<dbReference type="Pfam" id="PF13102">
    <property type="entry name" value="Phage_int_SAM_5"/>
    <property type="match status" value="1"/>
</dbReference>
<proteinExistence type="inferred from homology"/>
<evidence type="ECO:0000256" key="3">
    <source>
        <dbReference type="ARBA" id="ARBA00023172"/>
    </source>
</evidence>
<dbReference type="Gene3D" id="1.10.150.130">
    <property type="match status" value="1"/>
</dbReference>
<organism evidence="5 6">
    <name type="scientific">Bergeyella zoohelcum</name>
    <dbReference type="NCBI Taxonomy" id="1015"/>
    <lineage>
        <taxon>Bacteria</taxon>
        <taxon>Pseudomonadati</taxon>
        <taxon>Bacteroidota</taxon>
        <taxon>Flavobacteriia</taxon>
        <taxon>Flavobacteriales</taxon>
        <taxon>Weeksellaceae</taxon>
        <taxon>Bergeyella</taxon>
    </lineage>
</organism>
<dbReference type="PANTHER" id="PTHR30349">
    <property type="entry name" value="PHAGE INTEGRASE-RELATED"/>
    <property type="match status" value="1"/>
</dbReference>
<keyword evidence="3" id="KW-0233">DNA recombination</keyword>
<evidence type="ECO:0000313" key="6">
    <source>
        <dbReference type="Proteomes" id="UP000270205"/>
    </source>
</evidence>
<evidence type="ECO:0000313" key="5">
    <source>
        <dbReference type="EMBL" id="VDH04091.1"/>
    </source>
</evidence>
<keyword evidence="2" id="KW-0238">DNA-binding</keyword>
<evidence type="ECO:0000256" key="1">
    <source>
        <dbReference type="ARBA" id="ARBA00008857"/>
    </source>
</evidence>
<dbReference type="CDD" id="cd01185">
    <property type="entry name" value="INTN1_C_like"/>
    <property type="match status" value="1"/>
</dbReference>
<dbReference type="InterPro" id="IPR050090">
    <property type="entry name" value="Tyrosine_recombinase_XerCD"/>
</dbReference>
<sequence>MSGFYYLWTSKLLVMANIKFFCKKRTNPANLNIRFYHGREIDCNAQSHILIDPNLWSKKMQNFKSLTDPKIKEEYLPLITDLKNEIITKFNLSYSKGEIINSQWLKNIISEYNKRPNGEDDYRFFFVAFIKQYAKDSETRLNPNTGKVISFRTIQKYHTVIKVLEEFEKEKNSILKITDINLNFHKQFTSFLKVKKKYSNTVIEKNISTIKGFVKEAKSYGYDTSAEVENKKFTFRRDEPIDTYLNIKEIDLIFNLDLSHSESLDNVRDIFIIGLWTGLRISDLKRINQFLFKNNTIVISETEKTGAKVEIPIHPQVKQILEKRNGALPKIISSQKFNEYIKEVCKLAGITELTLGNIKNPKTNRKEKGYYPKYQLISSHTARRSFATNHYGKLPDNTIMAITTHKSHTQFMKYIKTTQEEHLEKVAKLWEQENELKNGKPNLRVSI</sequence>
<dbReference type="InterPro" id="IPR025269">
    <property type="entry name" value="SAM-like_dom"/>
</dbReference>
<dbReference type="InterPro" id="IPR010998">
    <property type="entry name" value="Integrase_recombinase_N"/>
</dbReference>
<dbReference type="EMBL" id="UYIV01000001">
    <property type="protein sequence ID" value="VDH04091.1"/>
    <property type="molecule type" value="Genomic_DNA"/>
</dbReference>
<dbReference type="AlphaFoldDB" id="A0A7Z9CH15"/>
<evidence type="ECO:0000256" key="2">
    <source>
        <dbReference type="ARBA" id="ARBA00023125"/>
    </source>
</evidence>
<dbReference type="InterPro" id="IPR013762">
    <property type="entry name" value="Integrase-like_cat_sf"/>
</dbReference>
<comment type="similarity">
    <text evidence="1">Belongs to the 'phage' integrase family.</text>
</comment>
<accession>A0A7Z9CH15</accession>
<dbReference type="GO" id="GO:0006310">
    <property type="term" value="P:DNA recombination"/>
    <property type="evidence" value="ECO:0007669"/>
    <property type="project" value="UniProtKB-KW"/>
</dbReference>
<dbReference type="SUPFAM" id="SSF56349">
    <property type="entry name" value="DNA breaking-rejoining enzymes"/>
    <property type="match status" value="1"/>
</dbReference>
<protein>
    <submittedName>
        <fullName evidence="5">Site-specific recombinase XerD</fullName>
    </submittedName>
</protein>
<gene>
    <name evidence="5" type="ORF">NCTC12929_01271</name>
</gene>
<feature type="domain" description="Tyr recombinase" evidence="4">
    <location>
        <begin position="240"/>
        <end position="428"/>
    </location>
</feature>
<dbReference type="Proteomes" id="UP000270205">
    <property type="component" value="Unassembled WGS sequence"/>
</dbReference>
<evidence type="ECO:0000259" key="4">
    <source>
        <dbReference type="PROSITE" id="PS51898"/>
    </source>
</evidence>
<dbReference type="GO" id="GO:0003677">
    <property type="term" value="F:DNA binding"/>
    <property type="evidence" value="ECO:0007669"/>
    <property type="project" value="UniProtKB-KW"/>
</dbReference>
<dbReference type="InterPro" id="IPR011010">
    <property type="entry name" value="DNA_brk_join_enz"/>
</dbReference>
<dbReference type="Gene3D" id="1.10.443.10">
    <property type="entry name" value="Intergrase catalytic core"/>
    <property type="match status" value="1"/>
</dbReference>
<dbReference type="PANTHER" id="PTHR30349:SF64">
    <property type="entry name" value="PROPHAGE INTEGRASE INTD-RELATED"/>
    <property type="match status" value="1"/>
</dbReference>
<dbReference type="InterPro" id="IPR002104">
    <property type="entry name" value="Integrase_catalytic"/>
</dbReference>
<reference evidence="5 6" key="1">
    <citation type="submission" date="2018-11" db="EMBL/GenBank/DDBJ databases">
        <authorList>
            <consortium name="Pathogen Informatics"/>
        </authorList>
    </citation>
    <scope>NUCLEOTIDE SEQUENCE [LARGE SCALE GENOMIC DNA]</scope>
    <source>
        <strain evidence="5 6">NCTC12929</strain>
    </source>
</reference>
<dbReference type="GO" id="GO:0015074">
    <property type="term" value="P:DNA integration"/>
    <property type="evidence" value="ECO:0007669"/>
    <property type="project" value="InterPro"/>
</dbReference>
<name>A0A7Z9CH15_9FLAO</name>
<dbReference type="PROSITE" id="PS51898">
    <property type="entry name" value="TYR_RECOMBINASE"/>
    <property type="match status" value="1"/>
</dbReference>
<comment type="caution">
    <text evidence="5">The sequence shown here is derived from an EMBL/GenBank/DDBJ whole genome shotgun (WGS) entry which is preliminary data.</text>
</comment>